<evidence type="ECO:0000256" key="2">
    <source>
        <dbReference type="ARBA" id="ARBA00022679"/>
    </source>
</evidence>
<comment type="caution">
    <text evidence="11">The sequence shown here is derived from an EMBL/GenBank/DDBJ whole genome shotgun (WGS) entry which is preliminary data.</text>
</comment>
<evidence type="ECO:0000256" key="1">
    <source>
        <dbReference type="ARBA" id="ARBA00022527"/>
    </source>
</evidence>
<evidence type="ECO:0000256" key="8">
    <source>
        <dbReference type="SAM" id="Phobius"/>
    </source>
</evidence>
<organism evidence="11 12">
    <name type="scientific">Hevea brasiliensis</name>
    <name type="common">Para rubber tree</name>
    <name type="synonym">Siphonia brasiliensis</name>
    <dbReference type="NCBI Taxonomy" id="3981"/>
    <lineage>
        <taxon>Eukaryota</taxon>
        <taxon>Viridiplantae</taxon>
        <taxon>Streptophyta</taxon>
        <taxon>Embryophyta</taxon>
        <taxon>Tracheophyta</taxon>
        <taxon>Spermatophyta</taxon>
        <taxon>Magnoliopsida</taxon>
        <taxon>eudicotyledons</taxon>
        <taxon>Gunneridae</taxon>
        <taxon>Pentapetalae</taxon>
        <taxon>rosids</taxon>
        <taxon>fabids</taxon>
        <taxon>Malpighiales</taxon>
        <taxon>Euphorbiaceae</taxon>
        <taxon>Crotonoideae</taxon>
        <taxon>Micrandreae</taxon>
        <taxon>Hevea</taxon>
    </lineage>
</organism>
<feature type="binding site" evidence="6">
    <location>
        <position position="506"/>
    </location>
    <ligand>
        <name>ATP</name>
        <dbReference type="ChEBI" id="CHEBI:30616"/>
    </ligand>
</feature>
<keyword evidence="1" id="KW-0723">Serine/threonine-protein kinase</keyword>
<keyword evidence="8" id="KW-1133">Transmembrane helix</keyword>
<feature type="region of interest" description="Disordered" evidence="7">
    <location>
        <begin position="342"/>
        <end position="371"/>
    </location>
</feature>
<feature type="compositionally biased region" description="Pro residues" evidence="7">
    <location>
        <begin position="342"/>
        <end position="365"/>
    </location>
</feature>
<evidence type="ECO:0000256" key="9">
    <source>
        <dbReference type="SAM" id="SignalP"/>
    </source>
</evidence>
<protein>
    <recommendedName>
        <fullName evidence="10">Protein kinase domain-containing protein</fullName>
    </recommendedName>
</protein>
<keyword evidence="9" id="KW-0732">Signal</keyword>
<dbReference type="InterPro" id="IPR017441">
    <property type="entry name" value="Protein_kinase_ATP_BS"/>
</dbReference>
<dbReference type="Gene3D" id="1.10.510.10">
    <property type="entry name" value="Transferase(Phosphotransferase) domain 1"/>
    <property type="match status" value="1"/>
</dbReference>
<dbReference type="Gene3D" id="2.130.10.30">
    <property type="entry name" value="Regulator of chromosome condensation 1/beta-lactamase-inhibitor protein II"/>
    <property type="match status" value="1"/>
</dbReference>
<feature type="signal peptide" evidence="9">
    <location>
        <begin position="1"/>
        <end position="24"/>
    </location>
</feature>
<feature type="transmembrane region" description="Helical" evidence="8">
    <location>
        <begin position="378"/>
        <end position="401"/>
    </location>
</feature>
<dbReference type="PROSITE" id="PS00107">
    <property type="entry name" value="PROTEIN_KINASE_ATP"/>
    <property type="match status" value="1"/>
</dbReference>
<keyword evidence="12" id="KW-1185">Reference proteome</keyword>
<keyword evidence="2" id="KW-0808">Transferase</keyword>
<dbReference type="CDD" id="cd14066">
    <property type="entry name" value="STKc_IRAK"/>
    <property type="match status" value="1"/>
</dbReference>
<dbReference type="Proteomes" id="UP001174677">
    <property type="component" value="Chromosome 12"/>
</dbReference>
<evidence type="ECO:0000256" key="7">
    <source>
        <dbReference type="SAM" id="MobiDB-lite"/>
    </source>
</evidence>
<evidence type="ECO:0000256" key="4">
    <source>
        <dbReference type="ARBA" id="ARBA00022777"/>
    </source>
</evidence>
<dbReference type="PROSITE" id="PS50011">
    <property type="entry name" value="PROTEIN_KINASE_DOM"/>
    <property type="match status" value="1"/>
</dbReference>
<dbReference type="InterPro" id="IPR000719">
    <property type="entry name" value="Prot_kinase_dom"/>
</dbReference>
<keyword evidence="8" id="KW-0472">Membrane</keyword>
<keyword evidence="5 6" id="KW-0067">ATP-binding</keyword>
<evidence type="ECO:0000256" key="6">
    <source>
        <dbReference type="PROSITE-ProRule" id="PRU10141"/>
    </source>
</evidence>
<feature type="compositionally biased region" description="Low complexity" evidence="7">
    <location>
        <begin position="430"/>
        <end position="440"/>
    </location>
</feature>
<evidence type="ECO:0000313" key="12">
    <source>
        <dbReference type="Proteomes" id="UP001174677"/>
    </source>
</evidence>
<feature type="domain" description="Protein kinase" evidence="10">
    <location>
        <begin position="478"/>
        <end position="775"/>
    </location>
</feature>
<name>A0ABQ9LGW8_HEVBR</name>
<keyword evidence="4" id="KW-0418">Kinase</keyword>
<feature type="region of interest" description="Disordered" evidence="7">
    <location>
        <begin position="420"/>
        <end position="444"/>
    </location>
</feature>
<evidence type="ECO:0000313" key="11">
    <source>
        <dbReference type="EMBL" id="KAJ9167197.1"/>
    </source>
</evidence>
<dbReference type="InterPro" id="IPR011009">
    <property type="entry name" value="Kinase-like_dom_sf"/>
</dbReference>
<evidence type="ECO:0000256" key="3">
    <source>
        <dbReference type="ARBA" id="ARBA00022741"/>
    </source>
</evidence>
<reference evidence="11 12" key="1">
    <citation type="journal article" date="2023" name="Plant Biotechnol. J.">
        <title>Chromosome-level wild Hevea brasiliensis genome provides new tools for genomic-assisted breeding and valuable loci to elevate rubber yield.</title>
        <authorList>
            <person name="Cheng H."/>
            <person name="Song X."/>
            <person name="Hu Y."/>
            <person name="Wu T."/>
            <person name="Yang Q."/>
            <person name="An Z."/>
            <person name="Feng S."/>
            <person name="Deng Z."/>
            <person name="Wu W."/>
            <person name="Zeng X."/>
            <person name="Tu M."/>
            <person name="Wang X."/>
            <person name="Huang H."/>
        </authorList>
    </citation>
    <scope>NUCLEOTIDE SEQUENCE [LARGE SCALE GENOMIC DNA]</scope>
    <source>
        <strain evidence="11">MT/VB/25A 57/8</strain>
    </source>
</reference>
<dbReference type="PROSITE" id="PS00108">
    <property type="entry name" value="PROTEIN_KINASE_ST"/>
    <property type="match status" value="1"/>
</dbReference>
<dbReference type="InterPro" id="IPR008271">
    <property type="entry name" value="Ser/Thr_kinase_AS"/>
</dbReference>
<dbReference type="EMBL" id="JARPOI010000012">
    <property type="protein sequence ID" value="KAJ9167197.1"/>
    <property type="molecule type" value="Genomic_DNA"/>
</dbReference>
<evidence type="ECO:0000259" key="10">
    <source>
        <dbReference type="PROSITE" id="PS50011"/>
    </source>
</evidence>
<dbReference type="InterPro" id="IPR009091">
    <property type="entry name" value="RCC1/BLIP-II"/>
</dbReference>
<dbReference type="Gene3D" id="3.30.200.20">
    <property type="entry name" value="Phosphorylase Kinase, domain 1"/>
    <property type="match status" value="1"/>
</dbReference>
<dbReference type="InterPro" id="IPR001245">
    <property type="entry name" value="Ser-Thr/Tyr_kinase_cat_dom"/>
</dbReference>
<dbReference type="SUPFAM" id="SSF50985">
    <property type="entry name" value="RCC1/BLIP-II"/>
    <property type="match status" value="1"/>
</dbReference>
<dbReference type="PANTHER" id="PTHR46146:SF4">
    <property type="entry name" value="SERINE_THREONINE-PROTEIN KINASE-LIKE PROTEIN CCR4"/>
    <property type="match status" value="1"/>
</dbReference>
<dbReference type="SUPFAM" id="SSF56112">
    <property type="entry name" value="Protein kinase-like (PK-like)"/>
    <property type="match status" value="1"/>
</dbReference>
<sequence>MAFLFLRTILSLLLFLSSFPSILSLSTVAISETSNHTLICALGRTSSRQTFLNCSSFPAGIQIPVLNNSSFSYSGIVAGDGFVSALMSLSSSSNSTIVSWRFSSNGSITGYKRIYEGPAFRVLEAGNSLTCGIVDATNRLECWPRRKFKSISAHAQNLNFSSIAVGEDFVCGLLRIGNINCFGNNPLVNGSHEGNFSMIAAGFRHACALTFDYELQCWGESEPPRDKFKLLALGENRSCGLRLNDTVVCWGQNNFSLQESLKDSYFVNIEAKRNIFCGVRKENYSLVCWGNEILDSNLTVFDEVIPGPCTNSCQNTHAMLAGSGKFCPQGFFICHDNTNTITPPPPTVPPPPAQPLAPCRPPSTPPGGSTSSEWSNKMIAFLVVGCVGSTVLLLAAGFFVLRYCKCRGCRVHDSGRLDETGAPLEQGTGQQQQQHPQIEQAPPPPVLEKRLSQLASMGNAGHLEEFPLQLLLQATNNFSEDHKVGTGSFGSVYRGTLEDGREVAIKRAETSSTSSYAIGTRRQEDKDNAFINELESLSRLHHKNLIRLLGFCEDCNERVLVYEYLSNGTLHDHLHKLQSSPLMSWTARIKVALDAARGIEYLHEYAVPPVIHRDIKSSNILLDSSWNAKVSDFGLSLMGPDDEESHLSLRAAGTVGYMDPEYYRLQQLTTKSDVYSFGIVLLELLSGIKAIHKNENGTPRNVVDFVVPFIVHDEIHRALDSRVPPPTPFEIEAVAYVGYLAADCVTLDGRDRPPMTEIVNSLERALAACLVHPTSLSRSTTGSST</sequence>
<feature type="chain" id="PRO_5045560779" description="Protein kinase domain-containing protein" evidence="9">
    <location>
        <begin position="25"/>
        <end position="785"/>
    </location>
</feature>
<keyword evidence="3 6" id="KW-0547">Nucleotide-binding</keyword>
<proteinExistence type="predicted"/>
<dbReference type="Pfam" id="PF07714">
    <property type="entry name" value="PK_Tyr_Ser-Thr"/>
    <property type="match status" value="1"/>
</dbReference>
<gene>
    <name evidence="11" type="ORF">P3X46_021864</name>
</gene>
<evidence type="ECO:0000256" key="5">
    <source>
        <dbReference type="ARBA" id="ARBA00022840"/>
    </source>
</evidence>
<dbReference type="PANTHER" id="PTHR46146">
    <property type="entry name" value="SERINE/THREONINE-PROTEIN KINASE-LIKE PROTEIN CCR4"/>
    <property type="match status" value="1"/>
</dbReference>
<dbReference type="SMART" id="SM00220">
    <property type="entry name" value="S_TKc"/>
    <property type="match status" value="1"/>
</dbReference>
<accession>A0ABQ9LGW8</accession>
<keyword evidence="8" id="KW-0812">Transmembrane</keyword>